<evidence type="ECO:0000313" key="4">
    <source>
        <dbReference type="EMBL" id="ETO26348.1"/>
    </source>
</evidence>
<dbReference type="AlphaFoldDB" id="X6NKB2"/>
<comment type="caution">
    <text evidence="2">Lacks conserved residue(s) required for the propagation of feature annotation.</text>
</comment>
<name>X6NKB2_RETFI</name>
<evidence type="ECO:0000256" key="1">
    <source>
        <dbReference type="ARBA" id="ARBA00023027"/>
    </source>
</evidence>
<dbReference type="InterPro" id="IPR029035">
    <property type="entry name" value="DHS-like_NAD/FAD-binding_dom"/>
</dbReference>
<evidence type="ECO:0000313" key="5">
    <source>
        <dbReference type="Proteomes" id="UP000023152"/>
    </source>
</evidence>
<dbReference type="OrthoDB" id="2919105at2759"/>
<dbReference type="Proteomes" id="UP000023152">
    <property type="component" value="Unassembled WGS sequence"/>
</dbReference>
<dbReference type="Gene3D" id="3.40.50.1220">
    <property type="entry name" value="TPP-binding domain"/>
    <property type="match status" value="1"/>
</dbReference>
<keyword evidence="1" id="KW-0520">NAD</keyword>
<gene>
    <name evidence="4" type="ORF">RFI_10788</name>
</gene>
<organism evidence="4 5">
    <name type="scientific">Reticulomyxa filosa</name>
    <dbReference type="NCBI Taxonomy" id="46433"/>
    <lineage>
        <taxon>Eukaryota</taxon>
        <taxon>Sar</taxon>
        <taxon>Rhizaria</taxon>
        <taxon>Retaria</taxon>
        <taxon>Foraminifera</taxon>
        <taxon>Monothalamids</taxon>
        <taxon>Reticulomyxidae</taxon>
        <taxon>Reticulomyxa</taxon>
    </lineage>
</organism>
<evidence type="ECO:0000259" key="3">
    <source>
        <dbReference type="PROSITE" id="PS50305"/>
    </source>
</evidence>
<dbReference type="EMBL" id="ASPP01007928">
    <property type="protein sequence ID" value="ETO26348.1"/>
    <property type="molecule type" value="Genomic_DNA"/>
</dbReference>
<dbReference type="PROSITE" id="PS50305">
    <property type="entry name" value="SIRTUIN"/>
    <property type="match status" value="1"/>
</dbReference>
<protein>
    <submittedName>
        <fullName evidence="4">Silent information regulator family protein</fullName>
    </submittedName>
</protein>
<dbReference type="InterPro" id="IPR026590">
    <property type="entry name" value="Ssirtuin_cat_dom"/>
</dbReference>
<proteinExistence type="predicted"/>
<sequence length="132" mass="14825">MQYKRPEKELTNAVDNSLAADLTVVLGSSMRVYPACNLPSYSYSREAGPGSFVLVNLQKTPYDEFCEADPSGSGRPKGLRVFSKIDDFMKLVMKELKLEVTQFELDSFIEECKKSLKGVKNDPDFKVPETTE</sequence>
<accession>X6NKB2</accession>
<keyword evidence="5" id="KW-1185">Reference proteome</keyword>
<feature type="domain" description="Deacetylase sirtuin-type" evidence="3">
    <location>
        <begin position="1"/>
        <end position="99"/>
    </location>
</feature>
<reference evidence="4 5" key="1">
    <citation type="journal article" date="2013" name="Curr. Biol.">
        <title>The Genome of the Foraminiferan Reticulomyxa filosa.</title>
        <authorList>
            <person name="Glockner G."/>
            <person name="Hulsmann N."/>
            <person name="Schleicher M."/>
            <person name="Noegel A.A."/>
            <person name="Eichinger L."/>
            <person name="Gallinger C."/>
            <person name="Pawlowski J."/>
            <person name="Sierra R."/>
            <person name="Euteneuer U."/>
            <person name="Pillet L."/>
            <person name="Moustafa A."/>
            <person name="Platzer M."/>
            <person name="Groth M."/>
            <person name="Szafranski K."/>
            <person name="Schliwa M."/>
        </authorList>
    </citation>
    <scope>NUCLEOTIDE SEQUENCE [LARGE SCALE GENOMIC DNA]</scope>
</reference>
<dbReference type="SUPFAM" id="SSF52467">
    <property type="entry name" value="DHS-like NAD/FAD-binding domain"/>
    <property type="match status" value="1"/>
</dbReference>
<evidence type="ECO:0000256" key="2">
    <source>
        <dbReference type="PROSITE-ProRule" id="PRU00236"/>
    </source>
</evidence>
<comment type="caution">
    <text evidence="4">The sequence shown here is derived from an EMBL/GenBank/DDBJ whole genome shotgun (WGS) entry which is preliminary data.</text>
</comment>